<dbReference type="Proteomes" id="UP000663864">
    <property type="component" value="Unassembled WGS sequence"/>
</dbReference>
<name>A0A815GPD6_9BILA</name>
<reference evidence="2" key="1">
    <citation type="submission" date="2021-02" db="EMBL/GenBank/DDBJ databases">
        <authorList>
            <person name="Nowell W R."/>
        </authorList>
    </citation>
    <scope>NUCLEOTIDE SEQUENCE</scope>
</reference>
<evidence type="ECO:0000313" key="3">
    <source>
        <dbReference type="Proteomes" id="UP000663864"/>
    </source>
</evidence>
<dbReference type="EMBL" id="CAJNOT010002748">
    <property type="protein sequence ID" value="CAF1340831.1"/>
    <property type="molecule type" value="Genomic_DNA"/>
</dbReference>
<feature type="compositionally biased region" description="Basic and acidic residues" evidence="1">
    <location>
        <begin position="532"/>
        <end position="552"/>
    </location>
</feature>
<evidence type="ECO:0000313" key="2">
    <source>
        <dbReference type="EMBL" id="CAF1340831.1"/>
    </source>
</evidence>
<gene>
    <name evidence="2" type="ORF">ZHD862_LOCUS30039</name>
</gene>
<organism evidence="2 3">
    <name type="scientific">Rotaria sordida</name>
    <dbReference type="NCBI Taxonomy" id="392033"/>
    <lineage>
        <taxon>Eukaryota</taxon>
        <taxon>Metazoa</taxon>
        <taxon>Spiralia</taxon>
        <taxon>Gnathifera</taxon>
        <taxon>Rotifera</taxon>
        <taxon>Eurotatoria</taxon>
        <taxon>Bdelloidea</taxon>
        <taxon>Philodinida</taxon>
        <taxon>Philodinidae</taxon>
        <taxon>Rotaria</taxon>
    </lineage>
</organism>
<feature type="region of interest" description="Disordered" evidence="1">
    <location>
        <begin position="497"/>
        <end position="552"/>
    </location>
</feature>
<sequence length="565" mass="63729">MSMSVLIWNDDMSLHFVHDDYPLSLTLLFENTDGCTNKNLTTEFNVDEDWKKTLDELFSEAHDVGTTTDPSVSNEPNLTVITNAHIEYDCSVCLALSSGIVDDRVSENLTTELIDNENLNKILDEFFSEPTNVETHSETNNIKQLTESSVDSSADASASNESNLTVSTNILNEPITSTVNSSIYFKNSIQDRFRIHSENEFRRNQVRGIPKVRDCAGNSRLYLGESVSALANTLVEFSIVFKGPDECFYKAPFEFVRNDGQTIIFEYPIIFDLSQDATNDNGFLALEMAICKSRNSMFECNTVKIDHEQLSLWKINENRNSTNETFKPITPTKLAKFLKVYTVYIIGRETHLDADKGQYVPENNFRILSNAFTPNSLCKAAQSNNSLSGLHITQVKLSQNENINQYDLQVSVIVKIKICTGNEQDLNIHPDYKLLDNQTPVDSRLIPVDEYNSTFMFNIIKLTGKESVTNFISNQTQPIPSTIQTITFNNVSFASSEEVHTISSQESDSSPDDDSSTDDHCAESSTHVKRSYQKETHERTESPEQKIQKTDIVDTAFDVNQLKTK</sequence>
<proteinExistence type="predicted"/>
<protein>
    <submittedName>
        <fullName evidence="2">Uncharacterized protein</fullName>
    </submittedName>
</protein>
<evidence type="ECO:0000256" key="1">
    <source>
        <dbReference type="SAM" id="MobiDB-lite"/>
    </source>
</evidence>
<dbReference type="AlphaFoldDB" id="A0A815GPD6"/>
<comment type="caution">
    <text evidence="2">The sequence shown here is derived from an EMBL/GenBank/DDBJ whole genome shotgun (WGS) entry which is preliminary data.</text>
</comment>
<accession>A0A815GPD6</accession>